<keyword evidence="3" id="KW-1185">Reference proteome</keyword>
<dbReference type="Proteomes" id="UP001225356">
    <property type="component" value="Unassembled WGS sequence"/>
</dbReference>
<feature type="chain" id="PRO_5045687681" evidence="1">
    <location>
        <begin position="37"/>
        <end position="187"/>
    </location>
</feature>
<dbReference type="EMBL" id="JAUSQU010000001">
    <property type="protein sequence ID" value="MDP9850180.1"/>
    <property type="molecule type" value="Genomic_DNA"/>
</dbReference>
<evidence type="ECO:0000313" key="3">
    <source>
        <dbReference type="Proteomes" id="UP001225356"/>
    </source>
</evidence>
<accession>A0ABT9QTV0</accession>
<comment type="caution">
    <text evidence="2">The sequence shown here is derived from an EMBL/GenBank/DDBJ whole genome shotgun (WGS) entry which is preliminary data.</text>
</comment>
<name>A0ABT9QTV0_9ACTN</name>
<dbReference type="RefSeq" id="WP_307568444.1">
    <property type="nucleotide sequence ID" value="NZ_JAUSQU010000001.1"/>
</dbReference>
<reference evidence="2 3" key="1">
    <citation type="submission" date="2023-07" db="EMBL/GenBank/DDBJ databases">
        <title>Sequencing the genomes of 1000 actinobacteria strains.</title>
        <authorList>
            <person name="Klenk H.-P."/>
        </authorList>
    </citation>
    <scope>NUCLEOTIDE SEQUENCE [LARGE SCALE GENOMIC DNA]</scope>
    <source>
        <strain evidence="2 3">DSM 46740</strain>
    </source>
</reference>
<evidence type="ECO:0000256" key="1">
    <source>
        <dbReference type="SAM" id="SignalP"/>
    </source>
</evidence>
<protein>
    <submittedName>
        <fullName evidence="2">Uncharacterized protein</fullName>
    </submittedName>
</protein>
<feature type="signal peptide" evidence="1">
    <location>
        <begin position="1"/>
        <end position="36"/>
    </location>
</feature>
<organism evidence="2 3">
    <name type="scientific">Streptosporangium lutulentum</name>
    <dbReference type="NCBI Taxonomy" id="1461250"/>
    <lineage>
        <taxon>Bacteria</taxon>
        <taxon>Bacillati</taxon>
        <taxon>Actinomycetota</taxon>
        <taxon>Actinomycetes</taxon>
        <taxon>Streptosporangiales</taxon>
        <taxon>Streptosporangiaceae</taxon>
        <taxon>Streptosporangium</taxon>
    </lineage>
</organism>
<gene>
    <name evidence="2" type="ORF">J2853_009391</name>
</gene>
<dbReference type="PROSITE" id="PS51257">
    <property type="entry name" value="PROKAR_LIPOPROTEIN"/>
    <property type="match status" value="1"/>
</dbReference>
<proteinExistence type="predicted"/>
<keyword evidence="1" id="KW-0732">Signal</keyword>
<evidence type="ECO:0000313" key="2">
    <source>
        <dbReference type="EMBL" id="MDP9850180.1"/>
    </source>
</evidence>
<sequence>MTQVTRGNRRLRSHGVASALVLASACGLLPLPHVSAAIGASRSSPDAPVPPGFDLEMTGTSTESVQGSDGSFRQFTVIMDMKSKSREPVTIVGIGRSGPGLTLLSPEKQDAQVLHPDRSLGFSLKYKIVDCAAVPRGDWPIPVRVEVSGVQKTVYAPLQALDSGREGRQAGTPWQAVLSTEVCAGSS</sequence>